<keyword evidence="3 6" id="KW-1133">Transmembrane helix</keyword>
<reference evidence="8" key="1">
    <citation type="submission" date="2023-03" db="EMBL/GenBank/DDBJ databases">
        <title>Complete genome of Cladonia borealis.</title>
        <authorList>
            <person name="Park H."/>
        </authorList>
    </citation>
    <scope>NUCLEOTIDE SEQUENCE</scope>
    <source>
        <strain evidence="8">ANT050790</strain>
    </source>
</reference>
<dbReference type="InterPro" id="IPR052337">
    <property type="entry name" value="SAT4-like"/>
</dbReference>
<sequence length="348" mass="38856">MVDSRGPILIVNTLIFGIIAFCFVTSRLGFRLYTRKTSASDWLLAAALASLAPLSLFHEKICRVSSLAQDAFNAACVTQWGYGQHKYNLPKAVSSSPVPLKLLWLNQIFFKLTTMATKLSICLIYHNIFKRANSRLIRATRLVVWALTVLIIGYYVAAFFVSIFQCTPVSKSWHSKEKGTCIDLTEFRYYTAAANIITSVLIIFTPLPALSKMRQTRPEVTELMGLILLGLIHTGCTIVRLIIMVYPAADTASDPQYTSIVGLTIAIVEMDIGITAASLIVMRPCFEAVRKAMLKRQSFNKLSSTQDSYYNTSSQISAQERERGIVRTIDLELESRPVHAERVVPKTV</sequence>
<gene>
    <name evidence="8" type="ORF">JMJ35_005328</name>
</gene>
<dbReference type="AlphaFoldDB" id="A0AA39QZT3"/>
<proteinExistence type="inferred from homology"/>
<feature type="transmembrane region" description="Helical" evidence="6">
    <location>
        <begin position="108"/>
        <end position="129"/>
    </location>
</feature>
<comment type="subcellular location">
    <subcellularLocation>
        <location evidence="1">Membrane</location>
        <topology evidence="1">Multi-pass membrane protein</topology>
    </subcellularLocation>
</comment>
<name>A0AA39QZT3_9LECA</name>
<comment type="similarity">
    <text evidence="5">Belongs to the SAT4 family.</text>
</comment>
<accession>A0AA39QZT3</accession>
<dbReference type="EMBL" id="JAFEKC020000011">
    <property type="protein sequence ID" value="KAK0512200.1"/>
    <property type="molecule type" value="Genomic_DNA"/>
</dbReference>
<evidence type="ECO:0000256" key="6">
    <source>
        <dbReference type="SAM" id="Phobius"/>
    </source>
</evidence>
<dbReference type="PANTHER" id="PTHR33048">
    <property type="entry name" value="PTH11-LIKE INTEGRAL MEMBRANE PROTEIN (AFU_ORTHOLOGUE AFUA_5G11245)"/>
    <property type="match status" value="1"/>
</dbReference>
<keyword evidence="4 6" id="KW-0472">Membrane</keyword>
<evidence type="ECO:0000259" key="7">
    <source>
        <dbReference type="Pfam" id="PF20684"/>
    </source>
</evidence>
<feature type="transmembrane region" description="Helical" evidence="6">
    <location>
        <begin position="6"/>
        <end position="30"/>
    </location>
</feature>
<evidence type="ECO:0000256" key="1">
    <source>
        <dbReference type="ARBA" id="ARBA00004141"/>
    </source>
</evidence>
<dbReference type="Pfam" id="PF20684">
    <property type="entry name" value="Fung_rhodopsin"/>
    <property type="match status" value="1"/>
</dbReference>
<protein>
    <recommendedName>
        <fullName evidence="7">Rhodopsin domain-containing protein</fullName>
    </recommendedName>
</protein>
<feature type="transmembrane region" description="Helical" evidence="6">
    <location>
        <begin position="260"/>
        <end position="286"/>
    </location>
</feature>
<feature type="transmembrane region" description="Helical" evidence="6">
    <location>
        <begin position="141"/>
        <end position="164"/>
    </location>
</feature>
<evidence type="ECO:0000313" key="9">
    <source>
        <dbReference type="Proteomes" id="UP001166286"/>
    </source>
</evidence>
<dbReference type="InterPro" id="IPR049326">
    <property type="entry name" value="Rhodopsin_dom_fungi"/>
</dbReference>
<keyword evidence="9" id="KW-1185">Reference proteome</keyword>
<comment type="caution">
    <text evidence="8">The sequence shown here is derived from an EMBL/GenBank/DDBJ whole genome shotgun (WGS) entry which is preliminary data.</text>
</comment>
<dbReference type="Proteomes" id="UP001166286">
    <property type="component" value="Unassembled WGS sequence"/>
</dbReference>
<evidence type="ECO:0000256" key="3">
    <source>
        <dbReference type="ARBA" id="ARBA00022989"/>
    </source>
</evidence>
<evidence type="ECO:0000256" key="2">
    <source>
        <dbReference type="ARBA" id="ARBA00022692"/>
    </source>
</evidence>
<feature type="transmembrane region" description="Helical" evidence="6">
    <location>
        <begin position="223"/>
        <end position="248"/>
    </location>
</feature>
<evidence type="ECO:0000256" key="4">
    <source>
        <dbReference type="ARBA" id="ARBA00023136"/>
    </source>
</evidence>
<evidence type="ECO:0000256" key="5">
    <source>
        <dbReference type="ARBA" id="ARBA00038359"/>
    </source>
</evidence>
<organism evidence="8 9">
    <name type="scientific">Cladonia borealis</name>
    <dbReference type="NCBI Taxonomy" id="184061"/>
    <lineage>
        <taxon>Eukaryota</taxon>
        <taxon>Fungi</taxon>
        <taxon>Dikarya</taxon>
        <taxon>Ascomycota</taxon>
        <taxon>Pezizomycotina</taxon>
        <taxon>Lecanoromycetes</taxon>
        <taxon>OSLEUM clade</taxon>
        <taxon>Lecanoromycetidae</taxon>
        <taxon>Lecanorales</taxon>
        <taxon>Lecanorineae</taxon>
        <taxon>Cladoniaceae</taxon>
        <taxon>Cladonia</taxon>
    </lineage>
</organism>
<evidence type="ECO:0000313" key="8">
    <source>
        <dbReference type="EMBL" id="KAK0512200.1"/>
    </source>
</evidence>
<keyword evidence="2 6" id="KW-0812">Transmembrane</keyword>
<dbReference type="GO" id="GO:0016020">
    <property type="term" value="C:membrane"/>
    <property type="evidence" value="ECO:0007669"/>
    <property type="project" value="UniProtKB-SubCell"/>
</dbReference>
<feature type="transmembrane region" description="Helical" evidence="6">
    <location>
        <begin position="192"/>
        <end position="211"/>
    </location>
</feature>
<dbReference type="PANTHER" id="PTHR33048:SF55">
    <property type="entry name" value="INTEGRAL MEMBRANE PROTEIN"/>
    <property type="match status" value="1"/>
</dbReference>
<feature type="domain" description="Rhodopsin" evidence="7">
    <location>
        <begin position="27"/>
        <end position="287"/>
    </location>
</feature>